<protein>
    <submittedName>
        <fullName evidence="4">Polysaccharide biosynthesis protein</fullName>
    </submittedName>
</protein>
<gene>
    <name evidence="4" type="ORF">caldi_14610</name>
</gene>
<dbReference type="InterPro" id="IPR015424">
    <property type="entry name" value="PyrdxlP-dep_Trfase"/>
</dbReference>
<dbReference type="GO" id="GO:0008483">
    <property type="term" value="F:transaminase activity"/>
    <property type="evidence" value="ECO:0007669"/>
    <property type="project" value="TreeGrafter"/>
</dbReference>
<accession>A0AA35CN17</accession>
<organism evidence="4 5">
    <name type="scientific">Caldinitratiruptor microaerophilus</name>
    <dbReference type="NCBI Taxonomy" id="671077"/>
    <lineage>
        <taxon>Bacteria</taxon>
        <taxon>Bacillati</taxon>
        <taxon>Bacillota</taxon>
        <taxon>Clostridia</taxon>
        <taxon>Eubacteriales</taxon>
        <taxon>Symbiobacteriaceae</taxon>
        <taxon>Caldinitratiruptor</taxon>
    </lineage>
</organism>
<dbReference type="AlphaFoldDB" id="A0AA35CN17"/>
<dbReference type="KEGG" id="cmic:caldi_14610"/>
<dbReference type="Pfam" id="PF01041">
    <property type="entry name" value="DegT_DnrJ_EryC1"/>
    <property type="match status" value="1"/>
</dbReference>
<dbReference type="Gene3D" id="3.40.640.10">
    <property type="entry name" value="Type I PLP-dependent aspartate aminotransferase-like (Major domain)"/>
    <property type="match status" value="1"/>
</dbReference>
<comment type="similarity">
    <text evidence="3">Belongs to the DegT/DnrJ/EryC1 family.</text>
</comment>
<sequence length="383" mass="42438">MKLPMSVPDIDSTDEEAVLQVLRSGRLALGPRSVEFERAIAQYVGVREAIVVSSGTAALHLLIRALGIGPGDEVVVPSFTFAATANVVMYEGAVPVFADIEPETYCVDTDDIKAKLSERTKAILVVDVFGHPADWDSLERIAEHYGLPILDDACEALGAEYKGRKIGSYGRAAAFAFYPNKQITTGEGGVIVTNDAALAAVCRSLRNQGRSEMGPWLEHERLGFNYRMDEMSAALGLSQLRRIEQFLAKRDRVAHWYTERLKNVPGVRAPVVKPHVRMSWFVYVVTLEEGLDREPVMRVMEEQGIPTRAYFSPVHLQPYMRERFGYRGGELPVTESAARRTIALPFHNNLTLEEVEMVVDGLRRAVERVGSTRSGASKGSCIR</sequence>
<evidence type="ECO:0000313" key="5">
    <source>
        <dbReference type="Proteomes" id="UP001163687"/>
    </source>
</evidence>
<evidence type="ECO:0000256" key="1">
    <source>
        <dbReference type="PIRSR" id="PIRSR000390-1"/>
    </source>
</evidence>
<evidence type="ECO:0000313" key="4">
    <source>
        <dbReference type="EMBL" id="BDG60371.1"/>
    </source>
</evidence>
<name>A0AA35CN17_9FIRM</name>
<dbReference type="PANTHER" id="PTHR30244:SF39">
    <property type="entry name" value="BLR3650 PROTEIN"/>
    <property type="match status" value="1"/>
</dbReference>
<keyword evidence="2 3" id="KW-0663">Pyridoxal phosphate</keyword>
<evidence type="ECO:0000256" key="2">
    <source>
        <dbReference type="PIRSR" id="PIRSR000390-2"/>
    </source>
</evidence>
<dbReference type="InterPro" id="IPR015422">
    <property type="entry name" value="PyrdxlP-dep_Trfase_small"/>
</dbReference>
<dbReference type="PIRSF" id="PIRSF000390">
    <property type="entry name" value="PLP_StrS"/>
    <property type="match status" value="1"/>
</dbReference>
<reference evidence="4" key="1">
    <citation type="submission" date="2022-03" db="EMBL/GenBank/DDBJ databases">
        <title>Complete genome sequence of Caldinitratiruptor microaerophilus.</title>
        <authorList>
            <person name="Mukaiyama R."/>
            <person name="Nishiyama T."/>
            <person name="Ueda K."/>
        </authorList>
    </citation>
    <scope>NUCLEOTIDE SEQUENCE</scope>
    <source>
        <strain evidence="4">JCM 16183</strain>
    </source>
</reference>
<dbReference type="GO" id="GO:0000271">
    <property type="term" value="P:polysaccharide biosynthetic process"/>
    <property type="evidence" value="ECO:0007669"/>
    <property type="project" value="TreeGrafter"/>
</dbReference>
<dbReference type="Proteomes" id="UP001163687">
    <property type="component" value="Chromosome"/>
</dbReference>
<feature type="active site" description="Proton acceptor" evidence="1">
    <location>
        <position position="181"/>
    </location>
</feature>
<proteinExistence type="inferred from homology"/>
<dbReference type="InterPro" id="IPR000653">
    <property type="entry name" value="DegT/StrS_aminotransferase"/>
</dbReference>
<dbReference type="PANTHER" id="PTHR30244">
    <property type="entry name" value="TRANSAMINASE"/>
    <property type="match status" value="1"/>
</dbReference>
<evidence type="ECO:0000256" key="3">
    <source>
        <dbReference type="RuleBase" id="RU004508"/>
    </source>
</evidence>
<dbReference type="EMBL" id="AP025628">
    <property type="protein sequence ID" value="BDG60371.1"/>
    <property type="molecule type" value="Genomic_DNA"/>
</dbReference>
<dbReference type="Gene3D" id="3.90.1150.10">
    <property type="entry name" value="Aspartate Aminotransferase, domain 1"/>
    <property type="match status" value="1"/>
</dbReference>
<keyword evidence="5" id="KW-1185">Reference proteome</keyword>
<dbReference type="GO" id="GO:0030170">
    <property type="term" value="F:pyridoxal phosphate binding"/>
    <property type="evidence" value="ECO:0007669"/>
    <property type="project" value="TreeGrafter"/>
</dbReference>
<dbReference type="CDD" id="cd00616">
    <property type="entry name" value="AHBA_syn"/>
    <property type="match status" value="1"/>
</dbReference>
<feature type="modified residue" description="N6-(pyridoxal phosphate)lysine" evidence="2">
    <location>
        <position position="181"/>
    </location>
</feature>
<dbReference type="SUPFAM" id="SSF53383">
    <property type="entry name" value="PLP-dependent transferases"/>
    <property type="match status" value="1"/>
</dbReference>
<dbReference type="InterPro" id="IPR015421">
    <property type="entry name" value="PyrdxlP-dep_Trfase_major"/>
</dbReference>